<proteinExistence type="predicted"/>
<organism evidence="2 3">
    <name type="scientific">Brachyspira pilosicoli</name>
    <name type="common">Serpulina pilosicoli</name>
    <dbReference type="NCBI Taxonomy" id="52584"/>
    <lineage>
        <taxon>Bacteria</taxon>
        <taxon>Pseudomonadati</taxon>
        <taxon>Spirochaetota</taxon>
        <taxon>Spirochaetia</taxon>
        <taxon>Brachyspirales</taxon>
        <taxon>Brachyspiraceae</taxon>
        <taxon>Brachyspira</taxon>
    </lineage>
</organism>
<dbReference type="Proteomes" id="UP001242021">
    <property type="component" value="Chromosome"/>
</dbReference>
<dbReference type="AlphaFoldDB" id="A0AAJ6GIP5"/>
<dbReference type="EMBL" id="CP098754">
    <property type="protein sequence ID" value="WIH95805.1"/>
    <property type="molecule type" value="Genomic_DNA"/>
</dbReference>
<dbReference type="GO" id="GO:0016787">
    <property type="term" value="F:hydrolase activity"/>
    <property type="evidence" value="ECO:0007669"/>
    <property type="project" value="UniProtKB-KW"/>
</dbReference>
<protein>
    <submittedName>
        <fullName evidence="2">Glycoside hydrolase</fullName>
    </submittedName>
</protein>
<feature type="signal peptide" evidence="1">
    <location>
        <begin position="1"/>
        <end position="20"/>
    </location>
</feature>
<keyword evidence="1" id="KW-0732">Signal</keyword>
<keyword evidence="2" id="KW-0378">Hydrolase</keyword>
<sequence>MSKKIIYLLSLLMALSLVFASCKKNSGLDPNNGGLEPPKEEDNTAGKIDAETGLILDTEIPNLPADKPLKKVTIFKGDANNYLRNPVVVVMGEKRDTPVVFAEKRYNGPGAINDVGIDGKATVDVVYKVGAQSGQNFGAETIVSTGATGPDTSHGAPVVFKVGDNQVVVVASAGAGIARTEEAASAKTPSKIEYAVGNFNGTTFTWETWTEVKINNTTNLLEEVKKIKTGNNSDSFDQMGTQAARGFVSGSGSSSYTLILPVVMAQQGTTSSVKELMGVYFVKGTVTGNTVKWENLGTEARVVFTAKTDSNFSTHKESQVIAGTSDSDVKYVAVPSPWGSPVTDNYGLGTGKSTQPQATTIKGHDGAPGYLAFKWFGATDYTASTYKNQSADAGLFLGPKNNAANITLYLVNKDTLEKTGKADGFELNAIGKSGSIDVLGDGTVVTAAEEGNNGDRNYYTSFTRYSQKYLASILQ</sequence>
<evidence type="ECO:0000256" key="1">
    <source>
        <dbReference type="SAM" id="SignalP"/>
    </source>
</evidence>
<name>A0AAJ6GIP5_BRAPL</name>
<accession>A0AAJ6GIP5</accession>
<gene>
    <name evidence="2" type="ORF">NEH99_04480</name>
</gene>
<dbReference type="PROSITE" id="PS51257">
    <property type="entry name" value="PROKAR_LIPOPROTEIN"/>
    <property type="match status" value="1"/>
</dbReference>
<evidence type="ECO:0000313" key="2">
    <source>
        <dbReference type="EMBL" id="WIH95805.1"/>
    </source>
</evidence>
<dbReference type="CDD" id="cd15482">
    <property type="entry name" value="Sialidase_non-viral"/>
    <property type="match status" value="1"/>
</dbReference>
<reference evidence="2" key="1">
    <citation type="submission" date="2022-06" db="EMBL/GenBank/DDBJ databases">
        <title>Brachyspira pilosicoli from pigs in Switzerland.</title>
        <authorList>
            <person name="Schmitt S."/>
            <person name="Arnold M."/>
            <person name="Rossano A."/>
            <person name="Perreten V."/>
        </authorList>
    </citation>
    <scope>NUCLEOTIDE SEQUENCE</scope>
    <source>
        <strain evidence="2">MEI4028</strain>
    </source>
</reference>
<evidence type="ECO:0000313" key="3">
    <source>
        <dbReference type="Proteomes" id="UP001242021"/>
    </source>
</evidence>
<dbReference type="RefSeq" id="WP_284603248.1">
    <property type="nucleotide sequence ID" value="NZ_CP098754.1"/>
</dbReference>
<feature type="chain" id="PRO_5042503649" evidence="1">
    <location>
        <begin position="21"/>
        <end position="475"/>
    </location>
</feature>